<proteinExistence type="inferred from homology"/>
<dbReference type="PANTHER" id="PTHR43022:SF1">
    <property type="entry name" value="PROTEIN SMF"/>
    <property type="match status" value="1"/>
</dbReference>
<dbReference type="Gene3D" id="3.40.50.450">
    <property type="match status" value="1"/>
</dbReference>
<dbReference type="Pfam" id="PF02481">
    <property type="entry name" value="DNA_processg_A"/>
    <property type="match status" value="1"/>
</dbReference>
<evidence type="ECO:0000256" key="1">
    <source>
        <dbReference type="ARBA" id="ARBA00006525"/>
    </source>
</evidence>
<name>N9TZP5_9BACT</name>
<organism evidence="3 4">
    <name type="scientific">Metamycoplasma alkalescens 14918</name>
    <dbReference type="NCBI Taxonomy" id="1188234"/>
    <lineage>
        <taxon>Bacteria</taxon>
        <taxon>Bacillati</taxon>
        <taxon>Mycoplasmatota</taxon>
        <taxon>Mycoplasmoidales</taxon>
        <taxon>Metamycoplasmataceae</taxon>
        <taxon>Metamycoplasma</taxon>
    </lineage>
</organism>
<evidence type="ECO:0000313" key="3">
    <source>
        <dbReference type="EMBL" id="ENY53752.1"/>
    </source>
</evidence>
<dbReference type="RefSeq" id="WP_002881873.1">
    <property type="nucleotide sequence ID" value="NZ_AMWK01000012.1"/>
</dbReference>
<dbReference type="Proteomes" id="UP000013137">
    <property type="component" value="Unassembled WGS sequence"/>
</dbReference>
<dbReference type="PANTHER" id="PTHR43022">
    <property type="entry name" value="PROTEIN SMF"/>
    <property type="match status" value="1"/>
</dbReference>
<dbReference type="GO" id="GO:0009294">
    <property type="term" value="P:DNA-mediated transformation"/>
    <property type="evidence" value="ECO:0007669"/>
    <property type="project" value="InterPro"/>
</dbReference>
<dbReference type="OrthoDB" id="9785707at2"/>
<accession>N9TZP5</accession>
<dbReference type="InterPro" id="IPR057666">
    <property type="entry name" value="DrpA_SLOG"/>
</dbReference>
<dbReference type="eggNOG" id="COG0758">
    <property type="taxonomic scope" value="Bacteria"/>
</dbReference>
<comment type="similarity">
    <text evidence="1">Belongs to the DprA/Smf family.</text>
</comment>
<keyword evidence="4" id="KW-1185">Reference proteome</keyword>
<feature type="domain" description="Smf/DprA SLOG" evidence="2">
    <location>
        <begin position="48"/>
        <end position="246"/>
    </location>
</feature>
<comment type="caution">
    <text evidence="3">The sequence shown here is derived from an EMBL/GenBank/DDBJ whole genome shotgun (WGS) entry which is preliminary data.</text>
</comment>
<evidence type="ECO:0000313" key="4">
    <source>
        <dbReference type="Proteomes" id="UP000013137"/>
    </source>
</evidence>
<dbReference type="InterPro" id="IPR003488">
    <property type="entry name" value="DprA"/>
</dbReference>
<reference evidence="3 4" key="1">
    <citation type="journal article" date="2013" name="Genome Announc.">
        <title>Draft Genome Sequences of Mycoplasma alkalescens, Mycoplasma arginini, and Mycoplasma bovigenitalium, Three Species with Equivocal Pathogenic Status for Cattle.</title>
        <authorList>
            <person name="Manso-Silvan L."/>
            <person name="Tardy F."/>
            <person name="Baranowski E."/>
            <person name="Barre A."/>
            <person name="Blanchard A."/>
            <person name="Breton M."/>
            <person name="Couture C."/>
            <person name="Citti C."/>
            <person name="Dordet-Frisoni E."/>
            <person name="Dupuy V."/>
            <person name="Gaurivaud P."/>
            <person name="Jacob D."/>
            <person name="Lemaitre C."/>
            <person name="Nikolski M."/>
            <person name="Nouvel L.X."/>
            <person name="Poumarat F."/>
            <person name="Thebault P."/>
            <person name="Theil S."/>
            <person name="Thiaucourt F."/>
            <person name="Sirand-Pugnet P."/>
        </authorList>
    </citation>
    <scope>NUCLEOTIDE SEQUENCE [LARGE SCALE GENOMIC DNA]</scope>
    <source>
        <strain evidence="3 4">14918</strain>
    </source>
</reference>
<dbReference type="AlphaFoldDB" id="N9TZP5"/>
<dbReference type="PATRIC" id="fig|1188234.3.peg.495"/>
<sequence>MNEILLYFAYKYKGNWNNIYKAIKNKEIINNENYNLVLEEIKKDNPEFFTILEEKYPKQLIASNKPPFVLFYKGNINILKEAKECIYLTGSYETKSIIEYVNNLKNNKNITIINSFWPGLEQTILHSILKNNFKAIIILPCGINWAIKHLDLNKFNHPNCLFLSEFPNEYHITRTAYAARNRINASMCTKLILLSSLEKKYNTLINEFLDQGKDIQCLLFKDHDLNDGNIDLINEGAELISENKEIF</sequence>
<gene>
    <name evidence="3" type="primary">smf</name>
    <name evidence="3" type="ORF">MALK_5160</name>
</gene>
<dbReference type="EMBL" id="AMWK01000012">
    <property type="protein sequence ID" value="ENY53752.1"/>
    <property type="molecule type" value="Genomic_DNA"/>
</dbReference>
<protein>
    <submittedName>
        <fullName evidence="3">DNA processing protein, SMF family</fullName>
    </submittedName>
</protein>
<evidence type="ECO:0000259" key="2">
    <source>
        <dbReference type="Pfam" id="PF02481"/>
    </source>
</evidence>